<accession>A0A1Y1ZCP2</accession>
<protein>
    <submittedName>
        <fullName evidence="1">Uncharacterized protein</fullName>
    </submittedName>
</protein>
<sequence>MLLRSAKQFSLLKNLRPVSSSPFARLYTSISPSSSEDVERISYEQEHHNYLVDILRESSEEDWSSQVIQNHLVSAPTLAPMNLSQDALWDDLIQD</sequence>
<name>A0A1Y1ZCP2_9FUNG</name>
<dbReference type="InParanoid" id="A0A1Y1ZCP2"/>
<dbReference type="Proteomes" id="UP000193498">
    <property type="component" value="Unassembled WGS sequence"/>
</dbReference>
<evidence type="ECO:0000313" key="2">
    <source>
        <dbReference type="Proteomes" id="UP000193498"/>
    </source>
</evidence>
<dbReference type="AlphaFoldDB" id="A0A1Y1ZCP2"/>
<proteinExistence type="predicted"/>
<keyword evidence="2" id="KW-1185">Reference proteome</keyword>
<evidence type="ECO:0000313" key="1">
    <source>
        <dbReference type="EMBL" id="ORY07585.1"/>
    </source>
</evidence>
<gene>
    <name evidence="1" type="ORF">K493DRAFT_310129</name>
</gene>
<organism evidence="1 2">
    <name type="scientific">Basidiobolus meristosporus CBS 931.73</name>
    <dbReference type="NCBI Taxonomy" id="1314790"/>
    <lineage>
        <taxon>Eukaryota</taxon>
        <taxon>Fungi</taxon>
        <taxon>Fungi incertae sedis</taxon>
        <taxon>Zoopagomycota</taxon>
        <taxon>Entomophthoromycotina</taxon>
        <taxon>Basidiobolomycetes</taxon>
        <taxon>Basidiobolales</taxon>
        <taxon>Basidiobolaceae</taxon>
        <taxon>Basidiobolus</taxon>
    </lineage>
</organism>
<dbReference type="EMBL" id="MCFE01000007">
    <property type="protein sequence ID" value="ORY07585.1"/>
    <property type="molecule type" value="Genomic_DNA"/>
</dbReference>
<reference evidence="1 2" key="1">
    <citation type="submission" date="2016-07" db="EMBL/GenBank/DDBJ databases">
        <title>Pervasive Adenine N6-methylation of Active Genes in Fungi.</title>
        <authorList>
            <consortium name="DOE Joint Genome Institute"/>
            <person name="Mondo S.J."/>
            <person name="Dannebaum R.O."/>
            <person name="Kuo R.C."/>
            <person name="Labutti K."/>
            <person name="Haridas S."/>
            <person name="Kuo A."/>
            <person name="Salamov A."/>
            <person name="Ahrendt S.R."/>
            <person name="Lipzen A."/>
            <person name="Sullivan W."/>
            <person name="Andreopoulos W.B."/>
            <person name="Clum A."/>
            <person name="Lindquist E."/>
            <person name="Daum C."/>
            <person name="Ramamoorthy G.K."/>
            <person name="Gryganskyi A."/>
            <person name="Culley D."/>
            <person name="Magnuson J.K."/>
            <person name="James T.Y."/>
            <person name="O'Malley M.A."/>
            <person name="Stajich J.E."/>
            <person name="Spatafora J.W."/>
            <person name="Visel A."/>
            <person name="Grigoriev I.V."/>
        </authorList>
    </citation>
    <scope>NUCLEOTIDE SEQUENCE [LARGE SCALE GENOMIC DNA]</scope>
    <source>
        <strain evidence="1 2">CBS 931.73</strain>
    </source>
</reference>
<comment type="caution">
    <text evidence="1">The sequence shown here is derived from an EMBL/GenBank/DDBJ whole genome shotgun (WGS) entry which is preliminary data.</text>
</comment>